<dbReference type="Gene3D" id="6.20.50.110">
    <property type="entry name" value="Methyltransferase, zinc-binding domain"/>
    <property type="match status" value="1"/>
</dbReference>
<evidence type="ECO:0000313" key="4">
    <source>
        <dbReference type="Proteomes" id="UP000037387"/>
    </source>
</evidence>
<reference evidence="3 4" key="1">
    <citation type="journal article" date="2015" name="Sci. Rep.">
        <title>Functional and structural properties of a novel cellulosome-like multienzyme complex: efficient glycoside hydrolysis of water-insoluble 7-xylosyl-10-deacetylpaclitaxel.</title>
        <authorList>
            <person name="Dou T.Y."/>
            <person name="Luan H.W."/>
            <person name="Ge G.B."/>
            <person name="Dong M.M."/>
            <person name="Zou H.F."/>
            <person name="He Y.Q."/>
            <person name="Cui P."/>
            <person name="Wang J.Y."/>
            <person name="Hao D.C."/>
            <person name="Yang S.L."/>
            <person name="Yang L."/>
        </authorList>
    </citation>
    <scope>NUCLEOTIDE SEQUENCE [LARGE SCALE GENOMIC DNA]</scope>
    <source>
        <strain evidence="3 4">F16</strain>
    </source>
</reference>
<dbReference type="Proteomes" id="UP000037387">
    <property type="component" value="Unassembled WGS sequence"/>
</dbReference>
<dbReference type="InterPro" id="IPR013691">
    <property type="entry name" value="MeTrfase_14"/>
</dbReference>
<dbReference type="RefSeq" id="WP_053370135.1">
    <property type="nucleotide sequence ID" value="NZ_KQ435289.1"/>
</dbReference>
<keyword evidence="4" id="KW-1185">Reference proteome</keyword>
<dbReference type="AlphaFoldDB" id="A0A0M0F9G4"/>
<dbReference type="Pfam" id="PF08484">
    <property type="entry name" value="Methyltransf_14"/>
    <property type="match status" value="1"/>
</dbReference>
<gene>
    <name evidence="3" type="ORF">M768_08335</name>
</gene>
<evidence type="ECO:0000259" key="2">
    <source>
        <dbReference type="Pfam" id="PF08484"/>
    </source>
</evidence>
<protein>
    <recommendedName>
        <fullName evidence="2">C-methyltransferase domain-containing protein</fullName>
    </recommendedName>
</protein>
<comment type="caution">
    <text evidence="3">The sequence shown here is derived from an EMBL/GenBank/DDBJ whole genome shotgun (WGS) entry which is preliminary data.</text>
</comment>
<dbReference type="PATRIC" id="fig|1350482.3.peg.1669"/>
<sequence>MSLPDPLPTWRDRWSGRPGGTVVLDLGEQPPSDLFPLPDDPRPDPVFRLRLVQSAVSGLVQLEDDPTTPEEVLGVEPVALVRQAEQCVADAATAGFVAPGARALEYPSPHGGSWTTQLTERGVVVVDDGEVDLVVDVHGMMHDADQKAALLERVGHLAPDGVLLMMIHNVTSIVRAGMWNAAKNGHFAYYSTPVLVRMAQEVGLEAVGAWEYPLYQDGTTLLAFARQGSRWGGQSDDVTRVVEKEVAEGVLDPLRVATLGEALETTTARIRAYLDEARAAGLRVAGYGAASRTAALLCSADVTPEDVVVVADAATGKHGRCMPGSRIPIASPQDLALARPDRVLLFVPDLLPEVRAALPEVEQNGGRWVVMDPSPREVDPVG</sequence>
<organism evidence="3 4">
    <name type="scientific">Cellulosimicrobium cellulans F16</name>
    <dbReference type="NCBI Taxonomy" id="1350482"/>
    <lineage>
        <taxon>Bacteria</taxon>
        <taxon>Bacillati</taxon>
        <taxon>Actinomycetota</taxon>
        <taxon>Actinomycetes</taxon>
        <taxon>Micrococcales</taxon>
        <taxon>Promicromonosporaceae</taxon>
        <taxon>Cellulosimicrobium</taxon>
    </lineage>
</organism>
<evidence type="ECO:0000256" key="1">
    <source>
        <dbReference type="SAM" id="MobiDB-lite"/>
    </source>
</evidence>
<proteinExistence type="predicted"/>
<dbReference type="EMBL" id="ATNL01000007">
    <property type="protein sequence ID" value="KON74103.1"/>
    <property type="molecule type" value="Genomic_DNA"/>
</dbReference>
<dbReference type="Gene3D" id="3.40.50.150">
    <property type="entry name" value="Vaccinia Virus protein VP39"/>
    <property type="match status" value="1"/>
</dbReference>
<accession>A0A0M0F9G4</accession>
<dbReference type="SUPFAM" id="SSF53335">
    <property type="entry name" value="S-adenosyl-L-methionine-dependent methyltransferases"/>
    <property type="match status" value="1"/>
</dbReference>
<feature type="region of interest" description="Disordered" evidence="1">
    <location>
        <begin position="1"/>
        <end position="20"/>
    </location>
</feature>
<name>A0A0M0F9G4_CELCE</name>
<dbReference type="Gene3D" id="3.40.50.720">
    <property type="entry name" value="NAD(P)-binding Rossmann-like Domain"/>
    <property type="match status" value="1"/>
</dbReference>
<dbReference type="InterPro" id="IPR029063">
    <property type="entry name" value="SAM-dependent_MTases_sf"/>
</dbReference>
<evidence type="ECO:0000313" key="3">
    <source>
        <dbReference type="EMBL" id="KON74103.1"/>
    </source>
</evidence>
<dbReference type="InterPro" id="IPR038576">
    <property type="entry name" value="Methyltransf_Zn-bd_dom_put_sf"/>
</dbReference>
<feature type="domain" description="C-methyltransferase" evidence="2">
    <location>
        <begin position="220"/>
        <end position="371"/>
    </location>
</feature>